<dbReference type="NCBIfam" id="TIGR02532">
    <property type="entry name" value="IV_pilin_GFxxxE"/>
    <property type="match status" value="1"/>
</dbReference>
<dbReference type="InterPro" id="IPR012902">
    <property type="entry name" value="N_methyl_site"/>
</dbReference>
<keyword evidence="1" id="KW-0472">Membrane</keyword>
<evidence type="ECO:0000256" key="1">
    <source>
        <dbReference type="SAM" id="Phobius"/>
    </source>
</evidence>
<organism evidence="2 3">
    <name type="scientific">Coraliomargarita akajimensis (strain DSM 45221 / IAM 15411 / JCM 23193 / KCTC 12865 / 04OKA010-24)</name>
    <dbReference type="NCBI Taxonomy" id="583355"/>
    <lineage>
        <taxon>Bacteria</taxon>
        <taxon>Pseudomonadati</taxon>
        <taxon>Verrucomicrobiota</taxon>
        <taxon>Opitutia</taxon>
        <taxon>Puniceicoccales</taxon>
        <taxon>Coraliomargaritaceae</taxon>
        <taxon>Coraliomargarita</taxon>
    </lineage>
</organism>
<accession>D5EJN9</accession>
<reference evidence="2 3" key="1">
    <citation type="journal article" date="2010" name="Stand. Genomic Sci.">
        <title>Complete genome sequence of Coraliomargarita akajimensis type strain (04OKA010-24).</title>
        <authorList>
            <person name="Mavromatis K."/>
            <person name="Abt B."/>
            <person name="Brambilla E."/>
            <person name="Lapidus A."/>
            <person name="Copeland A."/>
            <person name="Deshpande S."/>
            <person name="Nolan M."/>
            <person name="Lucas S."/>
            <person name="Tice H."/>
            <person name="Cheng J.F."/>
            <person name="Han C."/>
            <person name="Detter J.C."/>
            <person name="Woyke T."/>
            <person name="Goodwin L."/>
            <person name="Pitluck S."/>
            <person name="Held B."/>
            <person name="Brettin T."/>
            <person name="Tapia R."/>
            <person name="Ivanova N."/>
            <person name="Mikhailova N."/>
            <person name="Pati A."/>
            <person name="Liolios K."/>
            <person name="Chen A."/>
            <person name="Palaniappan K."/>
            <person name="Land M."/>
            <person name="Hauser L."/>
            <person name="Chang Y.J."/>
            <person name="Jeffries C.D."/>
            <person name="Rohde M."/>
            <person name="Goker M."/>
            <person name="Bristow J."/>
            <person name="Eisen J.A."/>
            <person name="Markowitz V."/>
            <person name="Hugenholtz P."/>
            <person name="Klenk H.P."/>
            <person name="Kyrpides N.C."/>
        </authorList>
    </citation>
    <scope>NUCLEOTIDE SEQUENCE [LARGE SCALE GENOMIC DNA]</scope>
    <source>
        <strain evidence="3">DSM 45221 / IAM 15411 / JCM 23193 / KCTC 12865</strain>
    </source>
</reference>
<keyword evidence="3" id="KW-1185">Reference proteome</keyword>
<name>D5EJN9_CORAD</name>
<dbReference type="Proteomes" id="UP000000925">
    <property type="component" value="Chromosome"/>
</dbReference>
<sequence>MTFSTKRVARSLGRQGFTLVELLVTATLLGLVIAGTVSISIFFLKSNYSLGSAVVMLGEERLFIEQLGQDLRSANAVTNAQTNQLTLSVEDPGGSTSTVVYAHSASSGVTTRQVDSGKARQILSNVSSITYRYYDASGGQVSGTMNVAKLASIKRIEVGLEQSKNDGGRQRTESLTTTRFLLRRK</sequence>
<keyword evidence="1" id="KW-1133">Transmembrane helix</keyword>
<gene>
    <name evidence="2" type="ordered locus">Caka_1619</name>
</gene>
<protein>
    <recommendedName>
        <fullName evidence="4">Prepilin-type N-terminal cleavage/methylation domain-containing protein</fullName>
    </recommendedName>
</protein>
<dbReference type="KEGG" id="caa:Caka_1619"/>
<evidence type="ECO:0000313" key="2">
    <source>
        <dbReference type="EMBL" id="ADE54638.1"/>
    </source>
</evidence>
<dbReference type="STRING" id="583355.Caka_1619"/>
<dbReference type="EMBL" id="CP001998">
    <property type="protein sequence ID" value="ADE54638.1"/>
    <property type="molecule type" value="Genomic_DNA"/>
</dbReference>
<keyword evidence="1" id="KW-0812">Transmembrane</keyword>
<dbReference type="RefSeq" id="WP_013043360.1">
    <property type="nucleotide sequence ID" value="NC_014008.1"/>
</dbReference>
<dbReference type="HOGENOM" id="CLU_1458965_0_0_0"/>
<evidence type="ECO:0000313" key="3">
    <source>
        <dbReference type="Proteomes" id="UP000000925"/>
    </source>
</evidence>
<dbReference type="AlphaFoldDB" id="D5EJN9"/>
<dbReference type="Pfam" id="PF07963">
    <property type="entry name" value="N_methyl"/>
    <property type="match status" value="1"/>
</dbReference>
<evidence type="ECO:0008006" key="4">
    <source>
        <dbReference type="Google" id="ProtNLM"/>
    </source>
</evidence>
<proteinExistence type="predicted"/>
<feature type="transmembrane region" description="Helical" evidence="1">
    <location>
        <begin position="20"/>
        <end position="44"/>
    </location>
</feature>
<dbReference type="PROSITE" id="PS00409">
    <property type="entry name" value="PROKAR_NTER_METHYL"/>
    <property type="match status" value="1"/>
</dbReference>